<dbReference type="Pfam" id="PF00106">
    <property type="entry name" value="adh_short"/>
    <property type="match status" value="1"/>
</dbReference>
<dbReference type="CDD" id="cd05233">
    <property type="entry name" value="SDR_c"/>
    <property type="match status" value="1"/>
</dbReference>
<evidence type="ECO:0000256" key="3">
    <source>
        <dbReference type="RuleBase" id="RU000363"/>
    </source>
</evidence>
<comment type="caution">
    <text evidence="4">The sequence shown here is derived from an EMBL/GenBank/DDBJ whole genome shotgun (WGS) entry which is preliminary data.</text>
</comment>
<evidence type="ECO:0000313" key="4">
    <source>
        <dbReference type="EMBL" id="MEB3020712.1"/>
    </source>
</evidence>
<evidence type="ECO:0000256" key="1">
    <source>
        <dbReference type="ARBA" id="ARBA00006484"/>
    </source>
</evidence>
<keyword evidence="2" id="KW-0560">Oxidoreductase</keyword>
<evidence type="ECO:0000256" key="2">
    <source>
        <dbReference type="ARBA" id="ARBA00023002"/>
    </source>
</evidence>
<dbReference type="PANTHER" id="PTHR44196">
    <property type="entry name" value="DEHYDROGENASE/REDUCTASE SDR FAMILY MEMBER 7B"/>
    <property type="match status" value="1"/>
</dbReference>
<dbReference type="InterPro" id="IPR002347">
    <property type="entry name" value="SDR_fam"/>
</dbReference>
<gene>
    <name evidence="4" type="ORF">K6T79_06600</name>
</gene>
<evidence type="ECO:0000313" key="5">
    <source>
        <dbReference type="Proteomes" id="UP001299596"/>
    </source>
</evidence>
<dbReference type="InterPro" id="IPR020904">
    <property type="entry name" value="Sc_DH/Rdtase_CS"/>
</dbReference>
<dbReference type="SUPFAM" id="SSF51735">
    <property type="entry name" value="NAD(P)-binding Rossmann-fold domains"/>
    <property type="match status" value="1"/>
</dbReference>
<dbReference type="PROSITE" id="PS00061">
    <property type="entry name" value="ADH_SHORT"/>
    <property type="match status" value="1"/>
</dbReference>
<comment type="similarity">
    <text evidence="1 3">Belongs to the short-chain dehydrogenases/reductases (SDR) family.</text>
</comment>
<reference evidence="4 5" key="1">
    <citation type="submission" date="2023-12" db="EMBL/GenBank/DDBJ databases">
        <title>Description of new species of Mycobacterium terrae complex isolated from sewage at the Sao Paulo Zoological Park Foundation in Brazil.</title>
        <authorList>
            <person name="Romagnoli C.L."/>
            <person name="Conceicao E.C."/>
            <person name="Machado E."/>
            <person name="Barreto L.B.P.F."/>
            <person name="Sharma A."/>
            <person name="Silva N.M."/>
            <person name="Marques L.E."/>
            <person name="Juliana M.A."/>
            <person name="Lourenco M.C.S."/>
            <person name="Digiampietri L.A."/>
            <person name="Suffys P.N."/>
            <person name="Viana-Niero C."/>
        </authorList>
    </citation>
    <scope>NUCLEOTIDE SEQUENCE [LARGE SCALE GENOMIC DNA]</scope>
    <source>
        <strain evidence="4 5">MYC098</strain>
    </source>
</reference>
<dbReference type="RefSeq" id="WP_225406995.1">
    <property type="nucleotide sequence ID" value="NZ_JAYJJR010000003.1"/>
</dbReference>
<organism evidence="4 5">
    <name type="scientific">[Mycobacterium] crassicus</name>
    <dbReference type="NCBI Taxonomy" id="2872309"/>
    <lineage>
        <taxon>Bacteria</taxon>
        <taxon>Bacillati</taxon>
        <taxon>Actinomycetota</taxon>
        <taxon>Actinomycetes</taxon>
        <taxon>Mycobacteriales</taxon>
        <taxon>Mycobacteriaceae</taxon>
        <taxon>Mycolicibacter</taxon>
    </lineage>
</organism>
<accession>A0ABU5XFX7</accession>
<dbReference type="PRINTS" id="PR00081">
    <property type="entry name" value="GDHRDH"/>
</dbReference>
<proteinExistence type="inferred from homology"/>
<dbReference type="PANTHER" id="PTHR44196:SF1">
    <property type="entry name" value="DEHYDROGENASE_REDUCTASE SDR FAMILY MEMBER 7B"/>
    <property type="match status" value="1"/>
</dbReference>
<dbReference type="InterPro" id="IPR036291">
    <property type="entry name" value="NAD(P)-bd_dom_sf"/>
</dbReference>
<keyword evidence="5" id="KW-1185">Reference proteome</keyword>
<name>A0ABU5XFX7_9MYCO</name>
<sequence>MVFGRSPKRSHDAFAVVTGAGSGIGAAFALELSRRGSAVVCSDIDDDAAWRTVDAITAAGGRATAVHCDVSQLDDVTALADAAQAWFGHLPTLVINNAGVGAGGQPIGEMALDDWNWTLGINLWGPIHGCHVFTPLLREAGPEQPRGIINVASAASFGAAPDMAAYNVSKAGVLSLSETLAAELSGTGIGVTVLCPTFVKTNIVESGRITAQSSEAANLLMRWTGLSAQRVARDCLDTHDRGGLYCMPQLDAKIGWNIKRFAPETFTRTIGLAFRASAALPGRSD</sequence>
<dbReference type="EMBL" id="JAYJJR010000003">
    <property type="protein sequence ID" value="MEB3020712.1"/>
    <property type="molecule type" value="Genomic_DNA"/>
</dbReference>
<dbReference type="PRINTS" id="PR00080">
    <property type="entry name" value="SDRFAMILY"/>
</dbReference>
<dbReference type="Gene3D" id="3.40.50.720">
    <property type="entry name" value="NAD(P)-binding Rossmann-like Domain"/>
    <property type="match status" value="1"/>
</dbReference>
<protein>
    <submittedName>
        <fullName evidence="4">SDR family NAD(P)-dependent oxidoreductase</fullName>
    </submittedName>
</protein>
<dbReference type="Proteomes" id="UP001299596">
    <property type="component" value="Unassembled WGS sequence"/>
</dbReference>